<accession>F0ZE44</accession>
<gene>
    <name evidence="3" type="ORF">DICPUDRAFT_149610</name>
</gene>
<dbReference type="RefSeq" id="XP_003285721.1">
    <property type="nucleotide sequence ID" value="XM_003285673.1"/>
</dbReference>
<keyword evidence="2" id="KW-0472">Membrane</keyword>
<feature type="region of interest" description="Disordered" evidence="1">
    <location>
        <begin position="517"/>
        <end position="538"/>
    </location>
</feature>
<keyword evidence="2" id="KW-0812">Transmembrane</keyword>
<organism evidence="3 4">
    <name type="scientific">Dictyostelium purpureum</name>
    <name type="common">Slime mold</name>
    <dbReference type="NCBI Taxonomy" id="5786"/>
    <lineage>
        <taxon>Eukaryota</taxon>
        <taxon>Amoebozoa</taxon>
        <taxon>Evosea</taxon>
        <taxon>Eumycetozoa</taxon>
        <taxon>Dictyostelia</taxon>
        <taxon>Dictyosteliales</taxon>
        <taxon>Dictyosteliaceae</taxon>
        <taxon>Dictyostelium</taxon>
    </lineage>
</organism>
<name>F0ZE44_DICPU</name>
<dbReference type="Proteomes" id="UP000001064">
    <property type="component" value="Unassembled WGS sequence"/>
</dbReference>
<dbReference type="PANTHER" id="PTHR31318">
    <property type="entry name" value="EXPRESSED PROTEIN-RELATED"/>
    <property type="match status" value="1"/>
</dbReference>
<keyword evidence="4" id="KW-1185">Reference proteome</keyword>
<reference evidence="4" key="1">
    <citation type="journal article" date="2011" name="Genome Biol.">
        <title>Comparative genomics of the social amoebae Dictyostelium discoideum and Dictyostelium purpureum.</title>
        <authorList>
            <consortium name="US DOE Joint Genome Institute (JGI-PGF)"/>
            <person name="Sucgang R."/>
            <person name="Kuo A."/>
            <person name="Tian X."/>
            <person name="Salerno W."/>
            <person name="Parikh A."/>
            <person name="Feasley C.L."/>
            <person name="Dalin E."/>
            <person name="Tu H."/>
            <person name="Huang E."/>
            <person name="Barry K."/>
            <person name="Lindquist E."/>
            <person name="Shapiro H."/>
            <person name="Bruce D."/>
            <person name="Schmutz J."/>
            <person name="Salamov A."/>
            <person name="Fey P."/>
            <person name="Gaudet P."/>
            <person name="Anjard C."/>
            <person name="Babu M.M."/>
            <person name="Basu S."/>
            <person name="Bushmanova Y."/>
            <person name="van der Wel H."/>
            <person name="Katoh-Kurasawa M."/>
            <person name="Dinh C."/>
            <person name="Coutinho P.M."/>
            <person name="Saito T."/>
            <person name="Elias M."/>
            <person name="Schaap P."/>
            <person name="Kay R.R."/>
            <person name="Henrissat B."/>
            <person name="Eichinger L."/>
            <person name="Rivero F."/>
            <person name="Putnam N.H."/>
            <person name="West C.M."/>
            <person name="Loomis W.F."/>
            <person name="Chisholm R.L."/>
            <person name="Shaulsky G."/>
            <person name="Strassmann J.E."/>
            <person name="Queller D.C."/>
            <person name="Kuspa A."/>
            <person name="Grigoriev I.V."/>
        </authorList>
    </citation>
    <scope>NUCLEOTIDE SEQUENCE [LARGE SCALE GENOMIC DNA]</scope>
    <source>
        <strain evidence="4">QSDP1</strain>
    </source>
</reference>
<evidence type="ECO:0000313" key="4">
    <source>
        <dbReference type="Proteomes" id="UP000001064"/>
    </source>
</evidence>
<dbReference type="AlphaFoldDB" id="F0ZE44"/>
<evidence type="ECO:0000313" key="3">
    <source>
        <dbReference type="EMBL" id="EGC37782.1"/>
    </source>
</evidence>
<feature type="transmembrane region" description="Helical" evidence="2">
    <location>
        <begin position="7"/>
        <end position="25"/>
    </location>
</feature>
<dbReference type="KEGG" id="dpp:DICPUDRAFT_149610"/>
<dbReference type="PANTHER" id="PTHR31318:SF2">
    <property type="entry name" value="PECTIN LYASE-LIKE FAMILY PROTEIN-RELATED"/>
    <property type="match status" value="1"/>
</dbReference>
<feature type="transmembrane region" description="Helical" evidence="2">
    <location>
        <begin position="488"/>
        <end position="511"/>
    </location>
</feature>
<dbReference type="InParanoid" id="F0ZE44"/>
<dbReference type="GeneID" id="10499193"/>
<dbReference type="EMBL" id="GL870991">
    <property type="protein sequence ID" value="EGC37782.1"/>
    <property type="molecule type" value="Genomic_DNA"/>
</dbReference>
<evidence type="ECO:0000256" key="2">
    <source>
        <dbReference type="SAM" id="Phobius"/>
    </source>
</evidence>
<sequence length="538" mass="62737">MKILDVIVFLNIFFIYFSNSYHLVIDLNLKKNSNNSLCGDFDFLLKKEINPPCNSFYDIGERARNLEISYEKEYTSTLFIWIINRYNLSEIVVENNDESKIGIINNYCKVYFQVIDTEYTVMENTKVVFKPAVDNINFMVTNETIGYYKCNEIFIKMDNFVLENWHSSFINTVYQEFNSGFIRNLIFEKGFFLNSVLYSNSWLKDIPLARKFIEFDECIFTGYTDTILFVYIINIKINNCLFLNSNTQNFFIIYDNSKLILNNSTFNNNTFIQIAEFRNNNAEVIFNNTIISNNSFQFIIDIFLSNMFSTFNNLHVKILNTRVSNNIINDKFHPLGPVNFKENNAIIYLNCYRLGDDLKYINFEDDNTSIVISNSIFSYNFPEKNHITGLLYTDSKMEIKIDNSYIGSEFSNGLISPNAKKVIIKNSQIYSKNPIIGSNINVYLKNSSIENLKGNGDFIFNKTKPVSSIVEEDDGIKSFRKNEERKKIIIIPLVLFFSILLISFITVYLIYRKKEADKRKTKNENRTLSPDDEATGES</sequence>
<proteinExistence type="predicted"/>
<evidence type="ECO:0000256" key="1">
    <source>
        <dbReference type="SAM" id="MobiDB-lite"/>
    </source>
</evidence>
<protein>
    <submittedName>
        <fullName evidence="3">Uncharacterized protein</fullName>
    </submittedName>
</protein>
<dbReference type="VEuPathDB" id="AmoebaDB:DICPUDRAFT_149610"/>
<keyword evidence="2" id="KW-1133">Transmembrane helix</keyword>